<name>A0A1H9PMU8_9PSEU</name>
<keyword evidence="4" id="KW-1185">Reference proteome</keyword>
<dbReference type="RefSeq" id="WP_089919481.1">
    <property type="nucleotide sequence ID" value="NZ_FOFV01000009.1"/>
</dbReference>
<evidence type="ECO:0000313" key="4">
    <source>
        <dbReference type="Proteomes" id="UP000199503"/>
    </source>
</evidence>
<dbReference type="AlphaFoldDB" id="A0A1H9PMU8"/>
<dbReference type="EMBL" id="FOFV01000009">
    <property type="protein sequence ID" value="SER49467.1"/>
    <property type="molecule type" value="Genomic_DNA"/>
</dbReference>
<dbReference type="Gene3D" id="3.40.50.1820">
    <property type="entry name" value="alpha/beta hydrolase"/>
    <property type="match status" value="1"/>
</dbReference>
<feature type="domain" description="AB hydrolase-1" evidence="2">
    <location>
        <begin position="41"/>
        <end position="255"/>
    </location>
</feature>
<dbReference type="InterPro" id="IPR000073">
    <property type="entry name" value="AB_hydrolase_1"/>
</dbReference>
<dbReference type="SUPFAM" id="SSF53474">
    <property type="entry name" value="alpha/beta-Hydrolases"/>
    <property type="match status" value="1"/>
</dbReference>
<reference evidence="4" key="1">
    <citation type="submission" date="2016-10" db="EMBL/GenBank/DDBJ databases">
        <authorList>
            <person name="Varghese N."/>
            <person name="Submissions S."/>
        </authorList>
    </citation>
    <scope>NUCLEOTIDE SEQUENCE [LARGE SCALE GENOMIC DNA]</scope>
    <source>
        <strain evidence="4">DSM 44437</strain>
    </source>
</reference>
<protein>
    <submittedName>
        <fullName evidence="3">Pimeloyl-ACP methyl ester carboxylesterase</fullName>
    </submittedName>
</protein>
<sequence length="264" mass="27557">MTPTPEAGSLRPTRTETHVLDTPAGPVELTVQDRDRTRPYLLLHGGGGVATMTGFAGLLTERTHARVLLPTHPGFAGTPRPEALSSVVGLAKTYVALLDQLGLSDVTVIGNSFGGWLAAEIALLDSPRVSGAVIVNGIGLDVPGHPATDVRGLSPAELSALSWHDPAKAPRPTGTGPGPDVRALLNYTGPAMSDPTLAERLGQVHVPFHVLWGESDGIVDLEYGKAFAAAVPMSTFTPIPRTGHLPQLESPEELLGALLDLGNH</sequence>
<proteinExistence type="predicted"/>
<accession>A0A1H9PMU8</accession>
<dbReference type="PANTHER" id="PTHR43689:SF8">
    <property type="entry name" value="ALPHA_BETA-HYDROLASES SUPERFAMILY PROTEIN"/>
    <property type="match status" value="1"/>
</dbReference>
<dbReference type="GO" id="GO:0003824">
    <property type="term" value="F:catalytic activity"/>
    <property type="evidence" value="ECO:0007669"/>
    <property type="project" value="UniProtKB-ARBA"/>
</dbReference>
<dbReference type="OrthoDB" id="3249793at2"/>
<gene>
    <name evidence="3" type="ORF">SAMN04488000_109183</name>
</gene>
<dbReference type="InterPro" id="IPR029058">
    <property type="entry name" value="AB_hydrolase_fold"/>
</dbReference>
<organism evidence="3 4">
    <name type="scientific">Lentzea albida</name>
    <dbReference type="NCBI Taxonomy" id="65499"/>
    <lineage>
        <taxon>Bacteria</taxon>
        <taxon>Bacillati</taxon>
        <taxon>Actinomycetota</taxon>
        <taxon>Actinomycetes</taxon>
        <taxon>Pseudonocardiales</taxon>
        <taxon>Pseudonocardiaceae</taxon>
        <taxon>Lentzea</taxon>
    </lineage>
</organism>
<dbReference type="Pfam" id="PF12697">
    <property type="entry name" value="Abhydrolase_6"/>
    <property type="match status" value="1"/>
</dbReference>
<dbReference type="PANTHER" id="PTHR43689">
    <property type="entry name" value="HYDROLASE"/>
    <property type="match status" value="1"/>
</dbReference>
<evidence type="ECO:0000256" key="1">
    <source>
        <dbReference type="SAM" id="MobiDB-lite"/>
    </source>
</evidence>
<evidence type="ECO:0000259" key="2">
    <source>
        <dbReference type="Pfam" id="PF12697"/>
    </source>
</evidence>
<evidence type="ECO:0000313" key="3">
    <source>
        <dbReference type="EMBL" id="SER49467.1"/>
    </source>
</evidence>
<dbReference type="Proteomes" id="UP000199503">
    <property type="component" value="Unassembled WGS sequence"/>
</dbReference>
<dbReference type="STRING" id="65499.SAMN04488000_109183"/>
<feature type="region of interest" description="Disordered" evidence="1">
    <location>
        <begin position="1"/>
        <end position="20"/>
    </location>
</feature>